<proteinExistence type="predicted"/>
<organism evidence="1 2">
    <name type="scientific">Arctia plantaginis</name>
    <name type="common">Wood tiger moth</name>
    <name type="synonym">Phalaena plantaginis</name>
    <dbReference type="NCBI Taxonomy" id="874455"/>
    <lineage>
        <taxon>Eukaryota</taxon>
        <taxon>Metazoa</taxon>
        <taxon>Ecdysozoa</taxon>
        <taxon>Arthropoda</taxon>
        <taxon>Hexapoda</taxon>
        <taxon>Insecta</taxon>
        <taxon>Pterygota</taxon>
        <taxon>Neoptera</taxon>
        <taxon>Endopterygota</taxon>
        <taxon>Lepidoptera</taxon>
        <taxon>Glossata</taxon>
        <taxon>Ditrysia</taxon>
        <taxon>Noctuoidea</taxon>
        <taxon>Erebidae</taxon>
        <taxon>Arctiinae</taxon>
        <taxon>Arctia</taxon>
    </lineage>
</organism>
<protein>
    <submittedName>
        <fullName evidence="1">Uncharacterized protein</fullName>
    </submittedName>
</protein>
<name>A0A8S1BN07_ARCPL</name>
<comment type="caution">
    <text evidence="1">The sequence shown here is derived from an EMBL/GenBank/DDBJ whole genome shotgun (WGS) entry which is preliminary data.</text>
</comment>
<sequence>MSNAAAVVVHAIAKFVGVMAYDWGSRSALDRLTSRTGSRRSVQELYAFTQASKGGARDSIQLLYRADNTQELRMNEDFHRDLPVIMLGKKYKYTHRLVDQVRDVVYNVYGFFTKEANEFGEVKRGYFTNVAQRVTAATGVSIAYVSILINEYKCIGPEASLKTILRNPHSPSHSLKKKAEASKSKMQQTHHPTCFNFEMKTDETLNMQYEKFGNDVPDLNVLEVKMEDEIYNTENKQFHNKSCSHYFEENIYRLTLENMTELYSTSGLRMTEGCHRDLPIIMLGKKYPHRLDDQVRDVVYNVYCYIIKEANEFAQIKGGYFSNITRRVSAATGVSASYVSHLVNEYKHMGPEAFLKPNLRNQRRASQRLKKKAEASKSKMQQSNHYTFLNFEMKTGETLNMQYEKIDEFENDAPDQNSLEVKIKEEIDITENEPFQNDSYSHYLDINIHQQTLENMTELDSTSIKIKTEDDTSFNFESEPAVYEHQLIKDEPTTINIEPDIVAREASNKNELSNHSVLLHQPFTSTGYFDNP</sequence>
<evidence type="ECO:0000313" key="1">
    <source>
        <dbReference type="EMBL" id="CAB3261213.1"/>
    </source>
</evidence>
<dbReference type="AlphaFoldDB" id="A0A8S1BN07"/>
<reference evidence="1 2" key="1">
    <citation type="submission" date="2020-04" db="EMBL/GenBank/DDBJ databases">
        <authorList>
            <person name="Wallbank WR R."/>
            <person name="Pardo Diaz C."/>
            <person name="Kozak K."/>
            <person name="Martin S."/>
            <person name="Jiggins C."/>
            <person name="Moest M."/>
            <person name="Warren A I."/>
            <person name="Byers J.R.P. K."/>
            <person name="Montejo-Kovacevich G."/>
            <person name="Yen C E."/>
        </authorList>
    </citation>
    <scope>NUCLEOTIDE SEQUENCE [LARGE SCALE GENOMIC DNA]</scope>
</reference>
<accession>A0A8S1BN07</accession>
<gene>
    <name evidence="1" type="ORF">APLA_LOCUS17363</name>
</gene>
<dbReference type="Proteomes" id="UP000494256">
    <property type="component" value="Unassembled WGS sequence"/>
</dbReference>
<dbReference type="EMBL" id="CADEBD010000959">
    <property type="protein sequence ID" value="CAB3261213.1"/>
    <property type="molecule type" value="Genomic_DNA"/>
</dbReference>
<evidence type="ECO:0000313" key="2">
    <source>
        <dbReference type="Proteomes" id="UP000494256"/>
    </source>
</evidence>
<dbReference type="OrthoDB" id="61815at2759"/>